<keyword evidence="2" id="KW-0808">Transferase</keyword>
<evidence type="ECO:0000259" key="1">
    <source>
        <dbReference type="Pfam" id="PF13480"/>
    </source>
</evidence>
<dbReference type="STRING" id="1296565.SAMN05660657_00194"/>
<dbReference type="InterPro" id="IPR038740">
    <property type="entry name" value="BioF2-like_GNAT_dom"/>
</dbReference>
<dbReference type="SUPFAM" id="SSF55729">
    <property type="entry name" value="Acyl-CoA N-acyltransferases (Nat)"/>
    <property type="match status" value="1"/>
</dbReference>
<feature type="domain" description="BioF2-like acetyltransferase" evidence="1">
    <location>
        <begin position="151"/>
        <end position="275"/>
    </location>
</feature>
<proteinExistence type="predicted"/>
<reference evidence="3" key="1">
    <citation type="submission" date="2016-10" db="EMBL/GenBank/DDBJ databases">
        <authorList>
            <person name="Varghese N."/>
            <person name="Submissions S."/>
        </authorList>
    </citation>
    <scope>NUCLEOTIDE SEQUENCE [LARGE SCALE GENOMIC DNA]</scope>
    <source>
        <strain evidence="3">DSM 46136</strain>
    </source>
</reference>
<dbReference type="InterPro" id="IPR016181">
    <property type="entry name" value="Acyl_CoA_acyltransferase"/>
</dbReference>
<protein>
    <submittedName>
        <fullName evidence="2">Acetyltransferase (GNAT) domain-containing protein</fullName>
    </submittedName>
</protein>
<dbReference type="AlphaFoldDB" id="A0A1I6X6L9"/>
<name>A0A1I6X6L9_9ACTN</name>
<dbReference type="PROSITE" id="PS51257">
    <property type="entry name" value="PROKAR_LIPOPROTEIN"/>
    <property type="match status" value="1"/>
</dbReference>
<dbReference type="Pfam" id="PF13480">
    <property type="entry name" value="Acetyltransf_6"/>
    <property type="match status" value="1"/>
</dbReference>
<evidence type="ECO:0000313" key="2">
    <source>
        <dbReference type="EMBL" id="SFT33899.1"/>
    </source>
</evidence>
<sequence length="347" mass="38521">MSARQRLVPLSEPDEWAEALTRTPHAFAHTWASCKAMQLSTGWPTYLYTWENGSSYAVCAVAERGMPGEEDVVTPYGFGGLVGTQVDAQVLEDWTRWARERGWVCGYLGLNPLLGSPVLRESGDYAEHNDVYVLDLRQGSRDLFAALSTNRRRQVRAFDKGGVRRIGDGGQRLRTFFLDNVDAFLRERGATSTYAFTRATYEALLDSEDVTFHGVEDRDGQIVAATVLAWTPYCGEYLFGISLPEGRRWSAALLWAGALQLAERDIPYLNLGGGVRRGDGVADFKARFGGSRLPLGALRQVYRPRTYVELCRAAGVEPDDRTGFFPAYRAPDLAVPRFSGGTRRPSS</sequence>
<dbReference type="EMBL" id="FPBA01000001">
    <property type="protein sequence ID" value="SFT33899.1"/>
    <property type="molecule type" value="Genomic_DNA"/>
</dbReference>
<gene>
    <name evidence="2" type="ORF">SAMN05660657_00194</name>
</gene>
<organism evidence="2 3">
    <name type="scientific">Geodermatophilus amargosae</name>
    <dbReference type="NCBI Taxonomy" id="1296565"/>
    <lineage>
        <taxon>Bacteria</taxon>
        <taxon>Bacillati</taxon>
        <taxon>Actinomycetota</taxon>
        <taxon>Actinomycetes</taxon>
        <taxon>Geodermatophilales</taxon>
        <taxon>Geodermatophilaceae</taxon>
        <taxon>Geodermatophilus</taxon>
    </lineage>
</organism>
<dbReference type="GO" id="GO:0016740">
    <property type="term" value="F:transferase activity"/>
    <property type="evidence" value="ECO:0007669"/>
    <property type="project" value="UniProtKB-KW"/>
</dbReference>
<dbReference type="Gene3D" id="3.40.630.30">
    <property type="match status" value="1"/>
</dbReference>
<dbReference type="Proteomes" id="UP000199546">
    <property type="component" value="Unassembled WGS sequence"/>
</dbReference>
<evidence type="ECO:0000313" key="3">
    <source>
        <dbReference type="Proteomes" id="UP000199546"/>
    </source>
</evidence>
<keyword evidence="3" id="KW-1185">Reference proteome</keyword>
<dbReference type="OrthoDB" id="9785911at2"/>
<accession>A0A1I6X6L9</accession>
<dbReference type="RefSeq" id="WP_093577580.1">
    <property type="nucleotide sequence ID" value="NZ_FPBA01000001.1"/>
</dbReference>